<evidence type="ECO:0000313" key="3">
    <source>
        <dbReference type="EMBL" id="CZR50246.1"/>
    </source>
</evidence>
<name>A0A1L7WBU4_9HELO</name>
<keyword evidence="2" id="KW-1133">Transmembrane helix</keyword>
<evidence type="ECO:0000256" key="1">
    <source>
        <dbReference type="SAM" id="MobiDB-lite"/>
    </source>
</evidence>
<evidence type="ECO:0000256" key="2">
    <source>
        <dbReference type="SAM" id="Phobius"/>
    </source>
</evidence>
<proteinExistence type="predicted"/>
<feature type="transmembrane region" description="Helical" evidence="2">
    <location>
        <begin position="36"/>
        <end position="59"/>
    </location>
</feature>
<dbReference type="AlphaFoldDB" id="A0A1L7WBU4"/>
<accession>A0A1L7WBU4</accession>
<gene>
    <name evidence="3" type="ORF">PAC_00118</name>
</gene>
<keyword evidence="2" id="KW-0812">Transmembrane</keyword>
<reference evidence="3 4" key="1">
    <citation type="submission" date="2016-03" db="EMBL/GenBank/DDBJ databases">
        <authorList>
            <person name="Ploux O."/>
        </authorList>
    </citation>
    <scope>NUCLEOTIDE SEQUENCE [LARGE SCALE GENOMIC DNA]</scope>
    <source>
        <strain evidence="3 4">UAMH 11012</strain>
    </source>
</reference>
<organism evidence="3 4">
    <name type="scientific">Phialocephala subalpina</name>
    <dbReference type="NCBI Taxonomy" id="576137"/>
    <lineage>
        <taxon>Eukaryota</taxon>
        <taxon>Fungi</taxon>
        <taxon>Dikarya</taxon>
        <taxon>Ascomycota</taxon>
        <taxon>Pezizomycotina</taxon>
        <taxon>Leotiomycetes</taxon>
        <taxon>Helotiales</taxon>
        <taxon>Mollisiaceae</taxon>
        <taxon>Phialocephala</taxon>
        <taxon>Phialocephala fortinii species complex</taxon>
    </lineage>
</organism>
<feature type="region of interest" description="Disordered" evidence="1">
    <location>
        <begin position="1"/>
        <end position="32"/>
    </location>
</feature>
<feature type="compositionally biased region" description="Low complexity" evidence="1">
    <location>
        <begin position="11"/>
        <end position="23"/>
    </location>
</feature>
<sequence length="364" mass="40084">MATPHLAFVQRNPNPTRNTNTSTAPGSSSELSSGPVAAISIATFIFGIALALLCFWFCMNRRKHSAGGRSQRSFGANGLRGDKAEGIPTTSMAEQSLLDPIDDSTLKGTMAKLDNFIDQHVLGHYHEDQIQISTTQLAQAITDCNIKTSASSMPADEFARLLINPATRFHAIRRFIAWVILSNTNLDAQAAACLLPSFIVAFYNSFPPVERQAGCEEGTLLLSHSTHCAPILTDPLAFETALTNWKHISAFLLVENRTFREDPKLHESQIRAAIDQNVKWIHYVLAPFLTNSSKHSGEWEKNLRAIILAGAELGFTLFSQQSNWVFDWKAHSKSEAPVTVVFPALLEKAKGRTRLRIVSEAVLA</sequence>
<dbReference type="EMBL" id="FJOG01000001">
    <property type="protein sequence ID" value="CZR50246.1"/>
    <property type="molecule type" value="Genomic_DNA"/>
</dbReference>
<dbReference type="Proteomes" id="UP000184330">
    <property type="component" value="Unassembled WGS sequence"/>
</dbReference>
<evidence type="ECO:0000313" key="4">
    <source>
        <dbReference type="Proteomes" id="UP000184330"/>
    </source>
</evidence>
<keyword evidence="2" id="KW-0472">Membrane</keyword>
<dbReference type="STRING" id="576137.A0A1L7WBU4"/>
<protein>
    <submittedName>
        <fullName evidence="3">Uncharacterized protein</fullName>
    </submittedName>
</protein>
<keyword evidence="4" id="KW-1185">Reference proteome</keyword>
<dbReference type="OrthoDB" id="5421765at2759"/>